<dbReference type="AlphaFoldDB" id="A0A6M4GTQ8"/>
<dbReference type="Proteomes" id="UP000501534">
    <property type="component" value="Chromosome"/>
</dbReference>
<evidence type="ECO:0000313" key="3">
    <source>
        <dbReference type="Proteomes" id="UP000501534"/>
    </source>
</evidence>
<keyword evidence="3" id="KW-1185">Reference proteome</keyword>
<name>A0A6M4GTQ8_9PROT</name>
<dbReference type="EMBL" id="CP053069">
    <property type="protein sequence ID" value="QJR10691.1"/>
    <property type="molecule type" value="Genomic_DNA"/>
</dbReference>
<feature type="compositionally biased region" description="Basic and acidic residues" evidence="1">
    <location>
        <begin position="60"/>
        <end position="72"/>
    </location>
</feature>
<proteinExistence type="predicted"/>
<dbReference type="KEGG" id="uru:DSM104443_01758"/>
<feature type="region of interest" description="Disordered" evidence="1">
    <location>
        <begin position="56"/>
        <end position="93"/>
    </location>
</feature>
<reference evidence="2 3" key="1">
    <citation type="submission" date="2020-04" db="EMBL/GenBank/DDBJ databases">
        <title>Usitatibacter rugosus gen. nov., sp. nov. and Usitatibacter palustris sp. nov., novel members of Usitatibacteraceae fam. nov. within the order Nitrosomonadales isolated from soil.</title>
        <authorList>
            <person name="Huber K.J."/>
            <person name="Neumann-Schaal M."/>
            <person name="Geppert A."/>
            <person name="Luckner M."/>
            <person name="Wanner G."/>
            <person name="Overmann J."/>
        </authorList>
    </citation>
    <scope>NUCLEOTIDE SEQUENCE [LARGE SCALE GENOMIC DNA]</scope>
    <source>
        <strain evidence="2 3">0125_3</strain>
    </source>
</reference>
<accession>A0A6M4GTQ8</accession>
<organism evidence="2 3">
    <name type="scientific">Usitatibacter rugosus</name>
    <dbReference type="NCBI Taxonomy" id="2732067"/>
    <lineage>
        <taxon>Bacteria</taxon>
        <taxon>Pseudomonadati</taxon>
        <taxon>Pseudomonadota</taxon>
        <taxon>Betaproteobacteria</taxon>
        <taxon>Nitrosomonadales</taxon>
        <taxon>Usitatibacteraceae</taxon>
        <taxon>Usitatibacter</taxon>
    </lineage>
</organism>
<gene>
    <name evidence="2" type="ORF">DSM104443_01758</name>
</gene>
<sequence>MPDHMFECEVKKQFLVGERRVWRWTSVPVTKVFDAAPQHVRCLYCHGAVRVHKQKVAHGPQDHVEHTSRTDSEGCPAGHYFLGKPRLSSEPVK</sequence>
<evidence type="ECO:0000313" key="2">
    <source>
        <dbReference type="EMBL" id="QJR10691.1"/>
    </source>
</evidence>
<evidence type="ECO:0000256" key="1">
    <source>
        <dbReference type="SAM" id="MobiDB-lite"/>
    </source>
</evidence>
<protein>
    <submittedName>
        <fullName evidence="2">Uncharacterized protein</fullName>
    </submittedName>
</protein>